<evidence type="ECO:0000313" key="2">
    <source>
        <dbReference type="EMBL" id="MCX2837375.1"/>
    </source>
</evidence>
<proteinExistence type="predicted"/>
<dbReference type="EMBL" id="JAPJDA010000005">
    <property type="protein sequence ID" value="MCX2837375.1"/>
    <property type="molecule type" value="Genomic_DNA"/>
</dbReference>
<sequence length="171" mass="19369">MRPVSLYETERLYLRPAGREDAAFIYELLNTPKWLEHIGDRNITSIAKAEEYIVEKMLPQLEKLGFTNNVVIRKADGAKLGTCGLNVRNGFSDLDIGFAFLPQYEQQGYGFEAASGLLRFAKAEIPQFKITGITSKQNFASQKLLEKLGMQCAEEISFPGEEEKVLLFRLR</sequence>
<name>A0A9X3CXM5_9FLAO</name>
<dbReference type="PANTHER" id="PTHR43792">
    <property type="entry name" value="GNAT FAMILY, PUTATIVE (AFU_ORTHOLOGUE AFUA_3G00765)-RELATED-RELATED"/>
    <property type="match status" value="1"/>
</dbReference>
<evidence type="ECO:0000313" key="3">
    <source>
        <dbReference type="Proteomes" id="UP001148482"/>
    </source>
</evidence>
<dbReference type="Proteomes" id="UP001148482">
    <property type="component" value="Unassembled WGS sequence"/>
</dbReference>
<evidence type="ECO:0000259" key="1">
    <source>
        <dbReference type="PROSITE" id="PS51186"/>
    </source>
</evidence>
<dbReference type="SUPFAM" id="SSF55729">
    <property type="entry name" value="Acyl-CoA N-acyltransferases (Nat)"/>
    <property type="match status" value="1"/>
</dbReference>
<comment type="caution">
    <text evidence="2">The sequence shown here is derived from an EMBL/GenBank/DDBJ whole genome shotgun (WGS) entry which is preliminary data.</text>
</comment>
<organism evidence="2 3">
    <name type="scientific">Salinimicrobium profundisediminis</name>
    <dbReference type="NCBI Taxonomy" id="2994553"/>
    <lineage>
        <taxon>Bacteria</taxon>
        <taxon>Pseudomonadati</taxon>
        <taxon>Bacteroidota</taxon>
        <taxon>Flavobacteriia</taxon>
        <taxon>Flavobacteriales</taxon>
        <taxon>Flavobacteriaceae</taxon>
        <taxon>Salinimicrobium</taxon>
    </lineage>
</organism>
<dbReference type="PROSITE" id="PS51186">
    <property type="entry name" value="GNAT"/>
    <property type="match status" value="1"/>
</dbReference>
<reference evidence="2" key="1">
    <citation type="submission" date="2022-11" db="EMBL/GenBank/DDBJ databases">
        <title>Salinimicrobium profundisediminis sp. nov., isolated from deep-sea sediment of the Mariana Trench.</title>
        <authorList>
            <person name="Fu H."/>
        </authorList>
    </citation>
    <scope>NUCLEOTIDE SEQUENCE</scope>
    <source>
        <strain evidence="2">MT39</strain>
    </source>
</reference>
<dbReference type="InterPro" id="IPR016181">
    <property type="entry name" value="Acyl_CoA_acyltransferase"/>
</dbReference>
<protein>
    <submittedName>
        <fullName evidence="2">GNAT family N-acetyltransferase</fullName>
    </submittedName>
</protein>
<dbReference type="Gene3D" id="3.40.630.30">
    <property type="match status" value="1"/>
</dbReference>
<dbReference type="PANTHER" id="PTHR43792:SF1">
    <property type="entry name" value="N-ACETYLTRANSFERASE DOMAIN-CONTAINING PROTEIN"/>
    <property type="match status" value="1"/>
</dbReference>
<dbReference type="GO" id="GO:0016747">
    <property type="term" value="F:acyltransferase activity, transferring groups other than amino-acyl groups"/>
    <property type="evidence" value="ECO:0007669"/>
    <property type="project" value="InterPro"/>
</dbReference>
<feature type="domain" description="N-acetyltransferase" evidence="1">
    <location>
        <begin position="12"/>
        <end position="171"/>
    </location>
</feature>
<dbReference type="AlphaFoldDB" id="A0A9X3CXM5"/>
<dbReference type="InterPro" id="IPR000182">
    <property type="entry name" value="GNAT_dom"/>
</dbReference>
<dbReference type="Pfam" id="PF13302">
    <property type="entry name" value="Acetyltransf_3"/>
    <property type="match status" value="1"/>
</dbReference>
<dbReference type="InterPro" id="IPR051531">
    <property type="entry name" value="N-acetyltransferase"/>
</dbReference>
<dbReference type="RefSeq" id="WP_266068594.1">
    <property type="nucleotide sequence ID" value="NZ_JAPJDA010000005.1"/>
</dbReference>
<gene>
    <name evidence="2" type="ORF">OQ279_04360</name>
</gene>
<accession>A0A9X3CXM5</accession>
<keyword evidence="3" id="KW-1185">Reference proteome</keyword>